<gene>
    <name evidence="5" type="ORF">PBRASI_LOCUS5361</name>
</gene>
<dbReference type="InterPro" id="IPR011032">
    <property type="entry name" value="GroES-like_sf"/>
</dbReference>
<dbReference type="SUPFAM" id="SSF51735">
    <property type="entry name" value="NAD(P)-binding Rossmann-fold domains"/>
    <property type="match status" value="1"/>
</dbReference>
<accession>A0A9N9FTH5</accession>
<organism evidence="5 6">
    <name type="scientific">Paraglomus brasilianum</name>
    <dbReference type="NCBI Taxonomy" id="144538"/>
    <lineage>
        <taxon>Eukaryota</taxon>
        <taxon>Fungi</taxon>
        <taxon>Fungi incertae sedis</taxon>
        <taxon>Mucoromycota</taxon>
        <taxon>Glomeromycotina</taxon>
        <taxon>Glomeromycetes</taxon>
        <taxon>Paraglomerales</taxon>
        <taxon>Paraglomeraceae</taxon>
        <taxon>Paraglomus</taxon>
    </lineage>
</organism>
<dbReference type="EMBL" id="CAJVPI010000618">
    <property type="protein sequence ID" value="CAG8556422.1"/>
    <property type="molecule type" value="Genomic_DNA"/>
</dbReference>
<dbReference type="PANTHER" id="PTHR42813">
    <property type="entry name" value="ZINC-TYPE ALCOHOL DEHYDROGENASE-LIKE"/>
    <property type="match status" value="1"/>
</dbReference>
<dbReference type="OrthoDB" id="2322499at2759"/>
<keyword evidence="3" id="KW-0862">Zinc</keyword>
<dbReference type="Gene3D" id="3.40.50.720">
    <property type="entry name" value="NAD(P)-binding Rossmann-like Domain"/>
    <property type="match status" value="1"/>
</dbReference>
<reference evidence="5" key="1">
    <citation type="submission" date="2021-06" db="EMBL/GenBank/DDBJ databases">
        <authorList>
            <person name="Kallberg Y."/>
            <person name="Tangrot J."/>
            <person name="Rosling A."/>
        </authorList>
    </citation>
    <scope>NUCLEOTIDE SEQUENCE</scope>
    <source>
        <strain evidence="5">BR232B</strain>
    </source>
</reference>
<evidence type="ECO:0000256" key="3">
    <source>
        <dbReference type="ARBA" id="ARBA00022833"/>
    </source>
</evidence>
<protein>
    <submittedName>
        <fullName evidence="5">535_t:CDS:1</fullName>
    </submittedName>
</protein>
<sequence>MPPSKKSRRKRCPKEIDTSTNLAALSIPPEIFVKICEHLRPIDLYSLSRVCRRYNKFLCTKESMMTQDMWKLSRISFMPTLLAPPDGMDEYTYVKMTLVEIGCQFCSRKVVPTVHWVFRVRCCQKCLVKKTLRSDLPHGSSSISQYPKKFISCLPSKTINNIAYYWRDEVESAFKEYEKLKLEEDVNKWCEDRERRTLRIIDDGYRRELEERNRRKNLISRNKNNLLNFVHELENSSYQNHKDFKTCPSYARAMNSLDQEWGQKEFAEFETTLKTECAELLRARKCMRRQMEITFMISQLRKALLQTWEFERAKYQPLCPSQCPAEPSQLAHKEPALETMKLLPDAERERLTEMAKDIIMRVTGQPVNLLEADDTNFAQILVLAEQRARCCNSYKKPPYHNNDPSISWNEDFLVKHLIPRICKEALTVKPCFTFQEVFARGECPSTIFRCRLCSNRKFTSGGVINHLRRFKHRVLGVAGDETIEAMLMHNVTISGHGPDHSSIPDIKLLTDVVIKVDMFGCDKLDRPPRYQVVGRIVDVGGAVEKFKVGDRVCFNPALNSNDFCRIPVEYIRISYPSWALTKLPHEISDKEAILLSEPLTIGYNWVKQGLEYLHMDCDDAIVVVLGCNACGLSAVLSALYLGVKRVIAVDSDPLKLEIVRTFGEVKCVQNESYQIGDLIKKAHIMIVSMDVVWM</sequence>
<dbReference type="SUPFAM" id="SSF50129">
    <property type="entry name" value="GroES-like"/>
    <property type="match status" value="1"/>
</dbReference>
<evidence type="ECO:0000259" key="4">
    <source>
        <dbReference type="PROSITE" id="PS50181"/>
    </source>
</evidence>
<dbReference type="InterPro" id="IPR036047">
    <property type="entry name" value="F-box-like_dom_sf"/>
</dbReference>
<evidence type="ECO:0000313" key="6">
    <source>
        <dbReference type="Proteomes" id="UP000789739"/>
    </source>
</evidence>
<comment type="caution">
    <text evidence="5">The sequence shown here is derived from an EMBL/GenBank/DDBJ whole genome shotgun (WGS) entry which is preliminary data.</text>
</comment>
<dbReference type="Gene3D" id="3.90.180.10">
    <property type="entry name" value="Medium-chain alcohol dehydrogenases, catalytic domain"/>
    <property type="match status" value="2"/>
</dbReference>
<dbReference type="Pfam" id="PF12937">
    <property type="entry name" value="F-box-like"/>
    <property type="match status" value="1"/>
</dbReference>
<keyword evidence="6" id="KW-1185">Reference proteome</keyword>
<proteinExistence type="predicted"/>
<feature type="domain" description="F-box" evidence="4">
    <location>
        <begin position="21"/>
        <end position="73"/>
    </location>
</feature>
<evidence type="ECO:0000256" key="2">
    <source>
        <dbReference type="ARBA" id="ARBA00022723"/>
    </source>
</evidence>
<dbReference type="GO" id="GO:0046872">
    <property type="term" value="F:metal ion binding"/>
    <property type="evidence" value="ECO:0007669"/>
    <property type="project" value="UniProtKB-KW"/>
</dbReference>
<keyword evidence="2" id="KW-0479">Metal-binding</keyword>
<dbReference type="PROSITE" id="PS50181">
    <property type="entry name" value="FBOX"/>
    <property type="match status" value="1"/>
</dbReference>
<evidence type="ECO:0000313" key="5">
    <source>
        <dbReference type="EMBL" id="CAG8556422.1"/>
    </source>
</evidence>
<dbReference type="PANTHER" id="PTHR42813:SF2">
    <property type="entry name" value="DEHYDROGENASE, ZINC-CONTAINING, PUTATIVE (AFU_ORTHOLOGUE AFUA_2G02810)-RELATED"/>
    <property type="match status" value="1"/>
</dbReference>
<dbReference type="SUPFAM" id="SSF81383">
    <property type="entry name" value="F-box domain"/>
    <property type="match status" value="1"/>
</dbReference>
<name>A0A9N9FTH5_9GLOM</name>
<dbReference type="InterPro" id="IPR036291">
    <property type="entry name" value="NAD(P)-bd_dom_sf"/>
</dbReference>
<dbReference type="CDD" id="cd09917">
    <property type="entry name" value="F-box_SF"/>
    <property type="match status" value="1"/>
</dbReference>
<comment type="cofactor">
    <cofactor evidence="1">
        <name>Zn(2+)</name>
        <dbReference type="ChEBI" id="CHEBI:29105"/>
    </cofactor>
</comment>
<evidence type="ECO:0000256" key="1">
    <source>
        <dbReference type="ARBA" id="ARBA00001947"/>
    </source>
</evidence>
<dbReference type="InterPro" id="IPR001810">
    <property type="entry name" value="F-box_dom"/>
</dbReference>
<dbReference type="AlphaFoldDB" id="A0A9N9FTH5"/>
<dbReference type="Proteomes" id="UP000789739">
    <property type="component" value="Unassembled WGS sequence"/>
</dbReference>